<proteinExistence type="predicted"/>
<dbReference type="EMBL" id="BAABEX010000010">
    <property type="protein sequence ID" value="GAA4423786.1"/>
    <property type="molecule type" value="Genomic_DNA"/>
</dbReference>
<dbReference type="InterPro" id="IPR021317">
    <property type="entry name" value="DUF2917"/>
</dbReference>
<accession>A0ABP8L7N2</accession>
<name>A0ABP8L7N2_9BURK</name>
<evidence type="ECO:0000313" key="2">
    <source>
        <dbReference type="Proteomes" id="UP001501788"/>
    </source>
</evidence>
<comment type="caution">
    <text evidence="1">The sequence shown here is derived from an EMBL/GenBank/DDBJ whole genome shotgun (WGS) entry which is preliminary data.</text>
</comment>
<evidence type="ECO:0008006" key="3">
    <source>
        <dbReference type="Google" id="ProtNLM"/>
    </source>
</evidence>
<sequence length="183" mass="19348">MESSAMLFLQQSVAPCATGAAHPPLPGTWAVRAGQALSLRPAWAGVLEVARGRVWLTVSGPGGQRPGCDEVLEAGARRVLQPGQHAVLEPWHSPQAAEPVALRWDALAVWQANALADPRPARAAAAADVRQAWQALGQAVAALRAPAAALWQGLVAYGLWRLRHRGTHRGRLAQGVPRVCDGL</sequence>
<reference evidence="2" key="1">
    <citation type="journal article" date="2019" name="Int. J. Syst. Evol. Microbiol.">
        <title>The Global Catalogue of Microorganisms (GCM) 10K type strain sequencing project: providing services to taxonomists for standard genome sequencing and annotation.</title>
        <authorList>
            <consortium name="The Broad Institute Genomics Platform"/>
            <consortium name="The Broad Institute Genome Sequencing Center for Infectious Disease"/>
            <person name="Wu L."/>
            <person name="Ma J."/>
        </authorList>
    </citation>
    <scope>NUCLEOTIDE SEQUENCE [LARGE SCALE GENOMIC DNA]</scope>
    <source>
        <strain evidence="2">JCM 31890</strain>
    </source>
</reference>
<dbReference type="Pfam" id="PF11142">
    <property type="entry name" value="DUF2917"/>
    <property type="match status" value="1"/>
</dbReference>
<keyword evidence="2" id="KW-1185">Reference proteome</keyword>
<protein>
    <recommendedName>
        <fullName evidence="3">DUF2917 domain-containing protein</fullName>
    </recommendedName>
</protein>
<dbReference type="Proteomes" id="UP001501788">
    <property type="component" value="Unassembled WGS sequence"/>
</dbReference>
<organism evidence="1 2">
    <name type="scientific">Acidovorax lacteus</name>
    <dbReference type="NCBI Taxonomy" id="1924988"/>
    <lineage>
        <taxon>Bacteria</taxon>
        <taxon>Pseudomonadati</taxon>
        <taxon>Pseudomonadota</taxon>
        <taxon>Betaproteobacteria</taxon>
        <taxon>Burkholderiales</taxon>
        <taxon>Comamonadaceae</taxon>
        <taxon>Acidovorax</taxon>
    </lineage>
</organism>
<evidence type="ECO:0000313" key="1">
    <source>
        <dbReference type="EMBL" id="GAA4423786.1"/>
    </source>
</evidence>
<gene>
    <name evidence="1" type="ORF">GCM10023090_16460</name>
</gene>